<keyword evidence="3" id="KW-1185">Reference proteome</keyword>
<organism evidence="2 3">
    <name type="scientific">Deferribacter autotrophicus</name>
    <dbReference type="NCBI Taxonomy" id="500465"/>
    <lineage>
        <taxon>Bacteria</taxon>
        <taxon>Pseudomonadati</taxon>
        <taxon>Deferribacterota</taxon>
        <taxon>Deferribacteres</taxon>
        <taxon>Deferribacterales</taxon>
        <taxon>Deferribacteraceae</taxon>
        <taxon>Deferribacter</taxon>
    </lineage>
</organism>
<dbReference type="EMBL" id="VFJB01000003">
    <property type="protein sequence ID" value="KAA0258836.1"/>
    <property type="molecule type" value="Genomic_DNA"/>
</dbReference>
<protein>
    <submittedName>
        <fullName evidence="2">Rubrerythrin</fullName>
    </submittedName>
</protein>
<name>A0A5A8F470_9BACT</name>
<dbReference type="Pfam" id="PF02915">
    <property type="entry name" value="Rubrerythrin"/>
    <property type="match status" value="1"/>
</dbReference>
<dbReference type="AlphaFoldDB" id="A0A5A8F470"/>
<dbReference type="InterPro" id="IPR003251">
    <property type="entry name" value="Rr_diiron-bd_dom"/>
</dbReference>
<dbReference type="GO" id="GO:0016491">
    <property type="term" value="F:oxidoreductase activity"/>
    <property type="evidence" value="ECO:0007669"/>
    <property type="project" value="InterPro"/>
</dbReference>
<gene>
    <name evidence="2" type="ORF">FHQ18_02500</name>
</gene>
<reference evidence="2 3" key="1">
    <citation type="submission" date="2019-06" db="EMBL/GenBank/DDBJ databases">
        <title>Genomic insights into carbon and energy metabolism of Deferribacter autotrophicus revealed new metabolic traits in the phylum Deferribacteres.</title>
        <authorList>
            <person name="Slobodkin A.I."/>
            <person name="Slobodkina G.B."/>
            <person name="Allioux M."/>
            <person name="Alain K."/>
            <person name="Jebbar M."/>
            <person name="Shadrin V."/>
            <person name="Kublanov I.V."/>
            <person name="Toshchakov S.V."/>
            <person name="Bonch-Osmolovskaya E.A."/>
        </authorList>
    </citation>
    <scope>NUCLEOTIDE SEQUENCE [LARGE SCALE GENOMIC DNA]</scope>
    <source>
        <strain evidence="2 3">SL50</strain>
    </source>
</reference>
<dbReference type="InterPro" id="IPR012347">
    <property type="entry name" value="Ferritin-like"/>
</dbReference>
<dbReference type="SUPFAM" id="SSF47240">
    <property type="entry name" value="Ferritin-like"/>
    <property type="match status" value="1"/>
</dbReference>
<dbReference type="OrthoDB" id="9810188at2"/>
<dbReference type="Proteomes" id="UP000322876">
    <property type="component" value="Unassembled WGS sequence"/>
</dbReference>
<evidence type="ECO:0000313" key="2">
    <source>
        <dbReference type="EMBL" id="KAA0258836.1"/>
    </source>
</evidence>
<evidence type="ECO:0000313" key="3">
    <source>
        <dbReference type="Proteomes" id="UP000322876"/>
    </source>
</evidence>
<proteinExistence type="predicted"/>
<accession>A0A5A8F470</accession>
<evidence type="ECO:0000259" key="1">
    <source>
        <dbReference type="Pfam" id="PF02915"/>
    </source>
</evidence>
<dbReference type="InterPro" id="IPR009078">
    <property type="entry name" value="Ferritin-like_SF"/>
</dbReference>
<feature type="domain" description="Rubrerythrin diiron-binding" evidence="1">
    <location>
        <begin position="25"/>
        <end position="75"/>
    </location>
</feature>
<sequence length="80" mass="9452">MDKDKKEKIRAIEEMIQVVLLRIPKEVEAMKFYLSAAKKATSEKARNLFQNLAEQEKGHEAELKRILLELKDELRKIKEK</sequence>
<dbReference type="GO" id="GO:0046872">
    <property type="term" value="F:metal ion binding"/>
    <property type="evidence" value="ECO:0007669"/>
    <property type="project" value="InterPro"/>
</dbReference>
<comment type="caution">
    <text evidence="2">The sequence shown here is derived from an EMBL/GenBank/DDBJ whole genome shotgun (WGS) entry which is preliminary data.</text>
</comment>
<dbReference type="Gene3D" id="1.20.1260.10">
    <property type="match status" value="1"/>
</dbReference>
<dbReference type="RefSeq" id="WP_149265596.1">
    <property type="nucleotide sequence ID" value="NZ_VFJB01000003.1"/>
</dbReference>